<evidence type="ECO:0000256" key="12">
    <source>
        <dbReference type="ARBA" id="ARBA00023125"/>
    </source>
</evidence>
<dbReference type="Gene3D" id="2.60.40.10">
    <property type="entry name" value="Immunoglobulins"/>
    <property type="match status" value="1"/>
</dbReference>
<dbReference type="SUPFAM" id="SSF52540">
    <property type="entry name" value="P-loop containing nucleoside triphosphate hydrolases"/>
    <property type="match status" value="1"/>
</dbReference>
<feature type="region of interest" description="Disordered" evidence="17">
    <location>
        <begin position="453"/>
        <end position="473"/>
    </location>
</feature>
<dbReference type="Gene3D" id="1.20.5.190">
    <property type="match status" value="1"/>
</dbReference>
<feature type="compositionally biased region" description="Polar residues" evidence="17">
    <location>
        <begin position="458"/>
        <end position="470"/>
    </location>
</feature>
<dbReference type="InterPro" id="IPR036770">
    <property type="entry name" value="Ankyrin_rpt-contain_sf"/>
</dbReference>
<name>A0A0L9VG16_PHAAN</name>
<keyword evidence="6" id="KW-0106">Calcium</keyword>
<dbReference type="GO" id="GO:0005886">
    <property type="term" value="C:plasma membrane"/>
    <property type="evidence" value="ECO:0007669"/>
    <property type="project" value="UniProtKB-SubCell"/>
</dbReference>
<organism evidence="19 20">
    <name type="scientific">Phaseolus angularis</name>
    <name type="common">Azuki bean</name>
    <name type="synonym">Vigna angularis</name>
    <dbReference type="NCBI Taxonomy" id="3914"/>
    <lineage>
        <taxon>Eukaryota</taxon>
        <taxon>Viridiplantae</taxon>
        <taxon>Streptophyta</taxon>
        <taxon>Embryophyta</taxon>
        <taxon>Tracheophyta</taxon>
        <taxon>Spermatophyta</taxon>
        <taxon>Magnoliopsida</taxon>
        <taxon>eudicotyledons</taxon>
        <taxon>Gunneridae</taxon>
        <taxon>Pentapetalae</taxon>
        <taxon>rosids</taxon>
        <taxon>fabids</taxon>
        <taxon>Fabales</taxon>
        <taxon>Fabaceae</taxon>
        <taxon>Papilionoideae</taxon>
        <taxon>50 kb inversion clade</taxon>
        <taxon>NPAAA clade</taxon>
        <taxon>indigoferoid/millettioid clade</taxon>
        <taxon>Phaseoleae</taxon>
        <taxon>Vigna</taxon>
    </lineage>
</organism>
<dbReference type="GO" id="GO:0003712">
    <property type="term" value="F:transcription coregulator activity"/>
    <property type="evidence" value="ECO:0007669"/>
    <property type="project" value="TreeGrafter"/>
</dbReference>
<feature type="compositionally biased region" description="Polar residues" evidence="17">
    <location>
        <begin position="111"/>
        <end position="128"/>
    </location>
</feature>
<feature type="region of interest" description="Disordered" evidence="17">
    <location>
        <begin position="91"/>
        <end position="128"/>
    </location>
</feature>
<dbReference type="Gramene" id="KOM53980">
    <property type="protein sequence ID" value="KOM53980"/>
    <property type="gene ID" value="LR48_Vigan09g263900"/>
</dbReference>
<evidence type="ECO:0000256" key="14">
    <source>
        <dbReference type="ARBA" id="ARBA00023163"/>
    </source>
</evidence>
<evidence type="ECO:0000313" key="19">
    <source>
        <dbReference type="EMBL" id="KOM53980.1"/>
    </source>
</evidence>
<dbReference type="Gene3D" id="1.25.40.20">
    <property type="entry name" value="Ankyrin repeat-containing domain"/>
    <property type="match status" value="1"/>
</dbReference>
<evidence type="ECO:0000256" key="11">
    <source>
        <dbReference type="ARBA" id="ARBA00023054"/>
    </source>
</evidence>
<keyword evidence="12" id="KW-0238">DNA-binding</keyword>
<dbReference type="EMBL" id="CM003379">
    <property type="protein sequence ID" value="KOM53980.1"/>
    <property type="molecule type" value="Genomic_DNA"/>
</dbReference>
<accession>A0A0L9VG16</accession>
<reference evidence="20" key="1">
    <citation type="journal article" date="2015" name="Proc. Natl. Acad. Sci. U.S.A.">
        <title>Genome sequencing of adzuki bean (Vigna angularis) provides insight into high starch and low fat accumulation and domestication.</title>
        <authorList>
            <person name="Yang K."/>
            <person name="Tian Z."/>
            <person name="Chen C."/>
            <person name="Luo L."/>
            <person name="Zhao B."/>
            <person name="Wang Z."/>
            <person name="Yu L."/>
            <person name="Li Y."/>
            <person name="Sun Y."/>
            <person name="Li W."/>
            <person name="Chen Y."/>
            <person name="Li Y."/>
            <person name="Zhang Y."/>
            <person name="Ai D."/>
            <person name="Zhao J."/>
            <person name="Shang C."/>
            <person name="Ma Y."/>
            <person name="Wu B."/>
            <person name="Wang M."/>
            <person name="Gao L."/>
            <person name="Sun D."/>
            <person name="Zhang P."/>
            <person name="Guo F."/>
            <person name="Wang W."/>
            <person name="Li Y."/>
            <person name="Wang J."/>
            <person name="Varshney R.K."/>
            <person name="Wang J."/>
            <person name="Ling H.Q."/>
            <person name="Wan P."/>
        </authorList>
    </citation>
    <scope>NUCLEOTIDE SEQUENCE</scope>
    <source>
        <strain evidence="20">cv. Jingnong 6</strain>
    </source>
</reference>
<evidence type="ECO:0000256" key="7">
    <source>
        <dbReference type="ARBA" id="ARBA00022860"/>
    </source>
</evidence>
<dbReference type="InterPro" id="IPR013783">
    <property type="entry name" value="Ig-like_fold"/>
</dbReference>
<evidence type="ECO:0000256" key="3">
    <source>
        <dbReference type="ARBA" id="ARBA00008267"/>
    </source>
</evidence>
<keyword evidence="11" id="KW-0175">Coiled coil</keyword>
<evidence type="ECO:0000256" key="6">
    <source>
        <dbReference type="ARBA" id="ARBA00022837"/>
    </source>
</evidence>
<dbReference type="SUPFAM" id="SSF81296">
    <property type="entry name" value="E set domains"/>
    <property type="match status" value="1"/>
</dbReference>
<keyword evidence="7" id="KW-0112">Calmodulin-binding</keyword>
<keyword evidence="14" id="KW-0804">Transcription</keyword>
<keyword evidence="5" id="KW-0677">Repeat</keyword>
<evidence type="ECO:0000256" key="17">
    <source>
        <dbReference type="SAM" id="MobiDB-lite"/>
    </source>
</evidence>
<evidence type="ECO:0000256" key="1">
    <source>
        <dbReference type="ARBA" id="ARBA00004123"/>
    </source>
</evidence>
<dbReference type="InterPro" id="IPR002110">
    <property type="entry name" value="Ankyrin_rpt"/>
</dbReference>
<evidence type="ECO:0000256" key="8">
    <source>
        <dbReference type="ARBA" id="ARBA00023015"/>
    </source>
</evidence>
<evidence type="ECO:0000256" key="2">
    <source>
        <dbReference type="ARBA" id="ARBA00004413"/>
    </source>
</evidence>
<dbReference type="PROSITE" id="PS50088">
    <property type="entry name" value="ANK_REPEAT"/>
    <property type="match status" value="2"/>
</dbReference>
<feature type="compositionally biased region" description="Polar residues" evidence="17">
    <location>
        <begin position="295"/>
        <end position="307"/>
    </location>
</feature>
<dbReference type="PROSITE" id="PS50096">
    <property type="entry name" value="IQ"/>
    <property type="match status" value="2"/>
</dbReference>
<dbReference type="SMART" id="SM00248">
    <property type="entry name" value="ANK"/>
    <property type="match status" value="3"/>
</dbReference>
<keyword evidence="9" id="KW-0346">Stress response</keyword>
<dbReference type="InterPro" id="IPR027417">
    <property type="entry name" value="P-loop_NTPase"/>
</dbReference>
<dbReference type="GO" id="GO:0009409">
    <property type="term" value="P:response to cold"/>
    <property type="evidence" value="ECO:0007669"/>
    <property type="project" value="UniProtKB-ARBA"/>
</dbReference>
<dbReference type="InterPro" id="IPR014756">
    <property type="entry name" value="Ig_E-set"/>
</dbReference>
<evidence type="ECO:0000256" key="16">
    <source>
        <dbReference type="PROSITE-ProRule" id="PRU00023"/>
    </source>
</evidence>
<gene>
    <name evidence="19" type="ORF">LR48_Vigan09g263900</name>
</gene>
<proteinExistence type="inferred from homology"/>
<keyword evidence="8" id="KW-0805">Transcription regulation</keyword>
<dbReference type="GO" id="GO:0005516">
    <property type="term" value="F:calmodulin binding"/>
    <property type="evidence" value="ECO:0007669"/>
    <property type="project" value="UniProtKB-KW"/>
</dbReference>
<evidence type="ECO:0000256" key="15">
    <source>
        <dbReference type="ARBA" id="ARBA00023242"/>
    </source>
</evidence>
<dbReference type="FunFam" id="1.20.5.190:FF:000003">
    <property type="entry name" value="Calmodulin-binding transcription activator 2"/>
    <property type="match status" value="1"/>
</dbReference>
<dbReference type="Pfam" id="PF00612">
    <property type="entry name" value="IQ"/>
    <property type="match status" value="2"/>
</dbReference>
<dbReference type="SUPFAM" id="SSF48403">
    <property type="entry name" value="Ankyrin repeat"/>
    <property type="match status" value="1"/>
</dbReference>
<keyword evidence="4" id="KW-0597">Phosphoprotein</keyword>
<evidence type="ECO:0000256" key="9">
    <source>
        <dbReference type="ARBA" id="ARBA00023016"/>
    </source>
</evidence>
<evidence type="ECO:0000313" key="20">
    <source>
        <dbReference type="Proteomes" id="UP000053144"/>
    </source>
</evidence>
<evidence type="ECO:0000256" key="4">
    <source>
        <dbReference type="ARBA" id="ARBA00022553"/>
    </source>
</evidence>
<keyword evidence="15" id="KW-0539">Nucleus</keyword>
<dbReference type="AlphaFoldDB" id="A0A0L9VG16"/>
<feature type="domain" description="IPT/TIG" evidence="18">
    <location>
        <begin position="550"/>
        <end position="624"/>
    </location>
</feature>
<evidence type="ECO:0000259" key="18">
    <source>
        <dbReference type="Pfam" id="PF01833"/>
    </source>
</evidence>
<evidence type="ECO:0000256" key="10">
    <source>
        <dbReference type="ARBA" id="ARBA00023043"/>
    </source>
</evidence>
<sequence>MLFPKGHEMYVYMLGLWVGLKPVACAQLLEWESASGNKNIVVNTEGDEVPLDSQKVTSLSTDSISASSSLMSLREDADSEDVYQASSGLRPLHESQHMGNGPLPEKIDAGLNSSYHTSPFSGDHGQSSISGTDYIPVVHGDKFRGNDTPYFDGEKTHGMAPWDTVLQSTAKLHNDPSLASFPSIPPSSMGNVLEQEHTIYGDLLTGKRDLTEEEESSRSLQPSWQIPFEDNSGDMPMSSQNQPFGLHYGSDYGTSLLGYGARNASSEIAPILYSFNGDPKEQLLQKNYPQEHADGQSQHTLKSNSANKVPDEESINYGLTVKRTLLDRDESLKKVDSFSRWVTKELGEVADLNMQSTPGISWSTDECQHVIDDSSLSPSLSQDQLFSINDFSPKWAYAELDIENQPFGLHYGSDYGTSLLGYGARNASSEIAPILYSFNGDPKEQLLQKNYPQEHADGQSQHTLKSNSANKVPDEESINYGLTVKRTLLDRDESLKKVDSFSRWVTKELGEVADLNMQSTPGISWSTDECQHVIDDSSLSPSLSQDQLFSINDFSPKWAYAELDIEVLIIGSFLKSQPEVTTCNWSCMFGEVEVPAEVLADGILCCQAPRHKVGRVPFYVTCSNRLACSEVREFDFREGFARNVDFAEFFGSSTEMRIHLRLEKFLTLKPVNPSNHSFEGDMEKRNIIFKLISLREEEEYSIKDEPTKELDISQHTVREHLVHRQVKEKLYSWLLHKVTENGKGPNVLDEDGQGVLHLAAFLGYDWAINPIIAAGVNINFRDVNGWTALHWAAFCGRERTVAFLVSMRADCGAVTDPSPAFPSGRPAADLASANGHKGISGFLAECSLTQNLESLKVDDQKGSRQEISGMKVVQTVLERTATPMLYGDMPDALSMKDSLTAVRNATQAADRIHQVFRMQSFQRKLLTQYEDDDELGLSDQQALSLLASRACKSGQGHGLANAAAIHIQKKFRGWKKRKEFLMIRQRVVKIQAHVRGHQVRKQYKPIIWSVGILEKVILRWRRKGSGLRGFRPDALNKVPSQQNDSQKEDDYDFLKEGRKQKEEKIQKALSRVKSMVQYPEARAQYRRLLNVVEDFRQTKGTNEGLTSSEGTFDGVEDLIDIDMLLDDDNFIPIAFN</sequence>
<feature type="repeat" description="ANK" evidence="16">
    <location>
        <begin position="751"/>
        <end position="783"/>
    </location>
</feature>
<dbReference type="PANTHER" id="PTHR23335">
    <property type="entry name" value="CALMODULIN-BINDING TRANSCRIPTION ACTIVATOR CAMTA"/>
    <property type="match status" value="1"/>
</dbReference>
<dbReference type="InterPro" id="IPR002909">
    <property type="entry name" value="IPT_dom"/>
</dbReference>
<feature type="region of interest" description="Disordered" evidence="17">
    <location>
        <begin position="290"/>
        <end position="312"/>
    </location>
</feature>
<feature type="repeat" description="ANK" evidence="16">
    <location>
        <begin position="784"/>
        <end position="816"/>
    </location>
</feature>
<dbReference type="Pfam" id="PF01833">
    <property type="entry name" value="TIG"/>
    <property type="match status" value="1"/>
</dbReference>
<dbReference type="FunFam" id="2.60.40.10:FF:000314">
    <property type="entry name" value="Calmodulin-binding transcription activator 2"/>
    <property type="match status" value="1"/>
</dbReference>
<dbReference type="Pfam" id="PF12796">
    <property type="entry name" value="Ank_2"/>
    <property type="match status" value="1"/>
</dbReference>
<dbReference type="STRING" id="3914.A0A0L9VG16"/>
<dbReference type="PANTHER" id="PTHR23335:SF29">
    <property type="entry name" value="CALMODULIN-BINDING TRANSCRIPTION ACTIVATOR 1"/>
    <property type="match status" value="1"/>
</dbReference>
<evidence type="ECO:0000256" key="13">
    <source>
        <dbReference type="ARBA" id="ARBA00023159"/>
    </source>
</evidence>
<comment type="similarity">
    <text evidence="3">Belongs to the CAMTA family.</text>
</comment>
<dbReference type="GO" id="GO:0005634">
    <property type="term" value="C:nucleus"/>
    <property type="evidence" value="ECO:0007669"/>
    <property type="project" value="UniProtKB-SubCell"/>
</dbReference>
<evidence type="ECO:0000256" key="5">
    <source>
        <dbReference type="ARBA" id="ARBA00022737"/>
    </source>
</evidence>
<dbReference type="GO" id="GO:0003690">
    <property type="term" value="F:double-stranded DNA binding"/>
    <property type="evidence" value="ECO:0007669"/>
    <property type="project" value="TreeGrafter"/>
</dbReference>
<keyword evidence="13" id="KW-0010">Activator</keyword>
<feature type="region of interest" description="Disordered" evidence="17">
    <location>
        <begin position="1031"/>
        <end position="1050"/>
    </location>
</feature>
<keyword evidence="10 16" id="KW-0040">ANK repeat</keyword>
<dbReference type="GO" id="GO:0006357">
    <property type="term" value="P:regulation of transcription by RNA polymerase II"/>
    <property type="evidence" value="ECO:0007669"/>
    <property type="project" value="TreeGrafter"/>
</dbReference>
<comment type="subcellular location">
    <subcellularLocation>
        <location evidence="2">Cell membrane</location>
        <topology evidence="2">Peripheral membrane protein</topology>
        <orientation evidence="2">Cytoplasmic side</orientation>
    </subcellularLocation>
    <subcellularLocation>
        <location evidence="1">Nucleus</location>
    </subcellularLocation>
</comment>
<dbReference type="SMART" id="SM00015">
    <property type="entry name" value="IQ"/>
    <property type="match status" value="2"/>
</dbReference>
<dbReference type="InterPro" id="IPR000048">
    <property type="entry name" value="IQ_motif_EF-hand-BS"/>
</dbReference>
<dbReference type="Proteomes" id="UP000053144">
    <property type="component" value="Chromosome 9"/>
</dbReference>
<protein>
    <recommendedName>
        <fullName evidence="18">IPT/TIG domain-containing protein</fullName>
    </recommendedName>
</protein>